<feature type="chain" id="PRO_5005247407" description="Phosphoribosyl-AMP cyclohydrolase" evidence="1">
    <location>
        <begin position="20"/>
        <end position="195"/>
    </location>
</feature>
<evidence type="ECO:0000313" key="2">
    <source>
        <dbReference type="EMBL" id="KLT72566.1"/>
    </source>
</evidence>
<dbReference type="PATRIC" id="fig|1470200.3.peg.414"/>
<dbReference type="AlphaFoldDB" id="A0A0J0YQZ5"/>
<organism evidence="2 3">
    <name type="scientific">Neisseria arctica</name>
    <dbReference type="NCBI Taxonomy" id="1470200"/>
    <lineage>
        <taxon>Bacteria</taxon>
        <taxon>Pseudomonadati</taxon>
        <taxon>Pseudomonadota</taxon>
        <taxon>Betaproteobacteria</taxon>
        <taxon>Neisseriales</taxon>
        <taxon>Neisseriaceae</taxon>
        <taxon>Neisseria</taxon>
    </lineage>
</organism>
<dbReference type="EMBL" id="JTDO01000011">
    <property type="protein sequence ID" value="KLT72566.1"/>
    <property type="molecule type" value="Genomic_DNA"/>
</dbReference>
<feature type="signal peptide" evidence="1">
    <location>
        <begin position="1"/>
        <end position="19"/>
    </location>
</feature>
<dbReference type="InterPro" id="IPR032710">
    <property type="entry name" value="NTF2-like_dom_sf"/>
</dbReference>
<proteinExistence type="predicted"/>
<dbReference type="Gene3D" id="3.10.450.50">
    <property type="match status" value="1"/>
</dbReference>
<keyword evidence="1" id="KW-0732">Signal</keyword>
<keyword evidence="3" id="KW-1185">Reference proteome</keyword>
<comment type="caution">
    <text evidence="2">The sequence shown here is derived from an EMBL/GenBank/DDBJ whole genome shotgun (WGS) entry which is preliminary data.</text>
</comment>
<dbReference type="RefSeq" id="WP_047761334.1">
    <property type="nucleotide sequence ID" value="NZ_CP091510.1"/>
</dbReference>
<evidence type="ECO:0008006" key="4">
    <source>
        <dbReference type="Google" id="ProtNLM"/>
    </source>
</evidence>
<evidence type="ECO:0000256" key="1">
    <source>
        <dbReference type="SAM" id="SignalP"/>
    </source>
</evidence>
<name>A0A0J0YQZ5_9NEIS</name>
<dbReference type="Proteomes" id="UP000036027">
    <property type="component" value="Unassembled WGS sequence"/>
</dbReference>
<dbReference type="OrthoDB" id="9807600at2"/>
<gene>
    <name evidence="2" type="ORF">PL75_07620</name>
</gene>
<reference evidence="2 3" key="1">
    <citation type="submission" date="2014-11" db="EMBL/GenBank/DDBJ databases">
        <title>Genome of a novel goose pathogen.</title>
        <authorList>
            <person name="Hansen C.M."/>
            <person name="Hueffer K."/>
            <person name="Choi S.C."/>
        </authorList>
    </citation>
    <scope>NUCLEOTIDE SEQUENCE [LARGE SCALE GENOMIC DNA]</scope>
    <source>
        <strain evidence="2 3">KH1503</strain>
    </source>
</reference>
<dbReference type="InterPro" id="IPR016878">
    <property type="entry name" value="MICAH-like"/>
</dbReference>
<accession>A0A0J0YQZ5</accession>
<sequence length="195" mass="21716">MKKVFLLFLSAVFAIPAYAAPAENLAFVAQPHSIINKTISENEVLNAQNQWCRSLLDIGNTYEQRGRKAAEKSAQKAIEDLYGYDMGPVLFKPTLSVKPQTFRTTPEGALSYFVGGNKNFPTDKGFALKGWTKCEPENAALFISGNTATTMGKVHFTNKDGHDVTVDKTWQFIKGDDGRIRIILHHSSLEHTEQH</sequence>
<dbReference type="SUPFAM" id="SSF54427">
    <property type="entry name" value="NTF2-like"/>
    <property type="match status" value="1"/>
</dbReference>
<evidence type="ECO:0000313" key="3">
    <source>
        <dbReference type="Proteomes" id="UP000036027"/>
    </source>
</evidence>
<protein>
    <recommendedName>
        <fullName evidence="4">Phosphoribosyl-AMP cyclohydrolase</fullName>
    </recommendedName>
</protein>
<dbReference type="PIRSF" id="PIRSF028288">
    <property type="entry name" value="UCP028288"/>
    <property type="match status" value="1"/>
</dbReference>